<evidence type="ECO:0000313" key="5">
    <source>
        <dbReference type="EMBL" id="PVU71106.1"/>
    </source>
</evidence>
<dbReference type="GO" id="GO:0005524">
    <property type="term" value="F:ATP binding"/>
    <property type="evidence" value="ECO:0007669"/>
    <property type="project" value="UniProtKB-KW"/>
</dbReference>
<accession>A0A2T9WTG0</accession>
<evidence type="ECO:0000256" key="1">
    <source>
        <dbReference type="ARBA" id="ARBA00022741"/>
    </source>
</evidence>
<dbReference type="PANTHER" id="PTHR47957">
    <property type="entry name" value="ATP-DEPENDENT HELICASE HRQ1"/>
    <property type="match status" value="1"/>
</dbReference>
<comment type="caution">
    <text evidence="5">The sequence shown here is derived from an EMBL/GenBank/DDBJ whole genome shotgun (WGS) entry which is preliminary data.</text>
</comment>
<dbReference type="SMART" id="SM00490">
    <property type="entry name" value="HELICc"/>
    <property type="match status" value="1"/>
</dbReference>
<dbReference type="AlphaFoldDB" id="A0A2T9WTG0"/>
<dbReference type="Pfam" id="PF00270">
    <property type="entry name" value="DEAD"/>
    <property type="match status" value="1"/>
</dbReference>
<gene>
    <name evidence="5" type="ORF">DDW05_01780</name>
</gene>
<evidence type="ECO:0000259" key="3">
    <source>
        <dbReference type="PROSITE" id="PS51192"/>
    </source>
</evidence>
<proteinExistence type="predicted"/>
<evidence type="ECO:0000259" key="4">
    <source>
        <dbReference type="PROSITE" id="PS51194"/>
    </source>
</evidence>
<dbReference type="Pfam" id="PF09369">
    <property type="entry name" value="MZB"/>
    <property type="match status" value="1"/>
</dbReference>
<dbReference type="PROSITE" id="PS51194">
    <property type="entry name" value="HELICASE_CTER"/>
    <property type="match status" value="1"/>
</dbReference>
<dbReference type="SMART" id="SM00487">
    <property type="entry name" value="DEXDc"/>
    <property type="match status" value="1"/>
</dbReference>
<dbReference type="InterPro" id="IPR001650">
    <property type="entry name" value="Helicase_C-like"/>
</dbReference>
<feature type="domain" description="Helicase ATP-binding" evidence="3">
    <location>
        <begin position="60"/>
        <end position="249"/>
    </location>
</feature>
<dbReference type="GO" id="GO:0043138">
    <property type="term" value="F:3'-5' DNA helicase activity"/>
    <property type="evidence" value="ECO:0007669"/>
    <property type="project" value="TreeGrafter"/>
</dbReference>
<dbReference type="InterPro" id="IPR011545">
    <property type="entry name" value="DEAD/DEAH_box_helicase_dom"/>
</dbReference>
<dbReference type="PROSITE" id="PS51192">
    <property type="entry name" value="HELICASE_ATP_BIND_1"/>
    <property type="match status" value="1"/>
</dbReference>
<dbReference type="GO" id="GO:0003676">
    <property type="term" value="F:nucleic acid binding"/>
    <property type="evidence" value="ECO:0007669"/>
    <property type="project" value="InterPro"/>
</dbReference>
<dbReference type="InterPro" id="IPR018973">
    <property type="entry name" value="MZB"/>
</dbReference>
<dbReference type="InterPro" id="IPR027417">
    <property type="entry name" value="P-loop_NTPase"/>
</dbReference>
<protein>
    <recommendedName>
        <fullName evidence="7">DEAD/DEAH box helicase</fullName>
    </recommendedName>
</protein>
<keyword evidence="2" id="KW-0067">ATP-binding</keyword>
<dbReference type="SUPFAM" id="SSF52540">
    <property type="entry name" value="P-loop containing nucleoside triphosphate hydrolases"/>
    <property type="match status" value="1"/>
</dbReference>
<dbReference type="Gene3D" id="3.40.50.300">
    <property type="entry name" value="P-loop containing nucleotide triphosphate hydrolases"/>
    <property type="match status" value="2"/>
</dbReference>
<dbReference type="PANTHER" id="PTHR47957:SF3">
    <property type="entry name" value="ATP-DEPENDENT HELICASE HRQ1"/>
    <property type="match status" value="1"/>
</dbReference>
<dbReference type="EMBL" id="QEFH01000011">
    <property type="protein sequence ID" value="PVU71106.1"/>
    <property type="molecule type" value="Genomic_DNA"/>
</dbReference>
<dbReference type="Proteomes" id="UP000245908">
    <property type="component" value="Unassembled WGS sequence"/>
</dbReference>
<dbReference type="GO" id="GO:0006289">
    <property type="term" value="P:nucleotide-excision repair"/>
    <property type="evidence" value="ECO:0007669"/>
    <property type="project" value="TreeGrafter"/>
</dbReference>
<evidence type="ECO:0008006" key="7">
    <source>
        <dbReference type="Google" id="ProtNLM"/>
    </source>
</evidence>
<feature type="domain" description="Helicase C-terminal" evidence="4">
    <location>
        <begin position="274"/>
        <end position="428"/>
    </location>
</feature>
<evidence type="ECO:0000256" key="2">
    <source>
        <dbReference type="ARBA" id="ARBA00022840"/>
    </source>
</evidence>
<sequence>MNIDDLKNIFEKEFKDYIVGIKLINNKNAEYDNFEFYNKELNEYLNYRNFKLYKHQVEALNLLYKNKNLIVTTPTASGKSHIFRLYIIDNILKYPNKTFLLIYPLRALLYDQYEKFEELIKDFENYTNKKLNIKMKFILGDLTYSEKEKIIRERPNLILTTIDNLHLYILKNHDKLFYFFRNLDLIVVDELHSYRGVFGTNAAYTFRRLIRLLKYFYKNNNFKILTLSATLKNPIEFAKNMFDLDFELIDKDYSNKYKKYIICLDPKSSSSRLLLKRSIRILLENNIKSLIFIESKKGVELLKLESQDLDKYNKIYTYKASYLREKRKEIEQKFKSGEYLILLTTPALELGIDIGEIRSVVNYGIPRDGISSIIQRFGRSGRISDSIDIMIFKKDALDFYYSTNIKEFLDRIEKNKLDNIPLNLDNEKVVKKHLKYLIYEFGRIDKSILNDLEKKYLEELEKENIISKIKDPLFGKEYYKLNNQVIYSGLRNISDKVYYVIDLTKEEEDMIKRIKKKEGLIRIINMLKGKGKILEEMDEHSFYDYLLPGMVYYSSGRAIRITDYYNIDNVTFVFFRPEFSNIETSPIYYEDVKIINTIDKKVINDWEIYLGEIKVKKEFVGYIEKYKMGENYIQNINYYEKSINYEFNTKAIWIIIPERYQKELESIYYNFFLDKLKKYIEKKKYNINVDEILNFSSTISKDFFYEKYRGLASKKIKEIIGEFLEKNYGIKDNILVFLVKKIVDYESSFRSGLHAIEHNIIKISPVVTFVDSQELGGYSYPIHPQTNKPTIFIYEGYESGVGLAEILYNNIEKLIKKSIISLNKCKCLDGCPRCIYSPKCGNYNEYLDKYSGRFIYKIFLNTKISN</sequence>
<keyword evidence="1" id="KW-0547">Nucleotide-binding</keyword>
<name>A0A2T9WTG0_NANST</name>
<organism evidence="5 6">
    <name type="scientific">Nanobsidianus stetteri</name>
    <dbReference type="NCBI Taxonomy" id="1294122"/>
    <lineage>
        <taxon>Archaea</taxon>
        <taxon>Nanobdellota</taxon>
        <taxon>Candidatus Nanoarchaeia</taxon>
        <taxon>Nanoarchaeales</taxon>
        <taxon>Nanopusillaceae</taxon>
        <taxon>Candidatus Nanobsidianus</taxon>
    </lineage>
</organism>
<reference evidence="5 6" key="1">
    <citation type="journal article" date="2015" name="Appl. Environ. Microbiol.">
        <title>Nanoarchaeota, Their Sulfolobales Host, and Nanoarchaeota Virus Distribution across Yellowstone National Park Hot Springs.</title>
        <authorList>
            <person name="Munson-McGee J.H."/>
            <person name="Field E.K."/>
            <person name="Bateson M."/>
            <person name="Rooney C."/>
            <person name="Stepanauskas R."/>
            <person name="Young M.J."/>
        </authorList>
    </citation>
    <scope>NUCLEOTIDE SEQUENCE [LARGE SCALE GENOMIC DNA]</scope>
    <source>
        <strain evidence="5">SCGC AB-777_O03</strain>
    </source>
</reference>
<evidence type="ECO:0000313" key="6">
    <source>
        <dbReference type="Proteomes" id="UP000245908"/>
    </source>
</evidence>
<dbReference type="GO" id="GO:0036297">
    <property type="term" value="P:interstrand cross-link repair"/>
    <property type="evidence" value="ECO:0007669"/>
    <property type="project" value="TreeGrafter"/>
</dbReference>
<dbReference type="InterPro" id="IPR014001">
    <property type="entry name" value="Helicase_ATP-bd"/>
</dbReference>
<dbReference type="Pfam" id="PF00271">
    <property type="entry name" value="Helicase_C"/>
    <property type="match status" value="1"/>
</dbReference>